<organism evidence="5">
    <name type="scientific">Fonticula alba</name>
    <name type="common">Slime mold</name>
    <dbReference type="NCBI Taxonomy" id="691883"/>
    <lineage>
        <taxon>Eukaryota</taxon>
        <taxon>Rotosphaerida</taxon>
        <taxon>Fonticulaceae</taxon>
        <taxon>Fonticula</taxon>
    </lineage>
</organism>
<dbReference type="GO" id="GO:0070740">
    <property type="term" value="F:tubulin-glutamic acid ligase activity"/>
    <property type="evidence" value="ECO:0007669"/>
    <property type="project" value="TreeGrafter"/>
</dbReference>
<dbReference type="Proteomes" id="UP000030693">
    <property type="component" value="Unassembled WGS sequence"/>
</dbReference>
<evidence type="ECO:0000313" key="6">
    <source>
        <dbReference type="Proteomes" id="UP000030693"/>
    </source>
</evidence>
<keyword evidence="1" id="KW-0436">Ligase</keyword>
<dbReference type="RefSeq" id="XP_009493086.1">
    <property type="nucleotide sequence ID" value="XM_009494811.1"/>
</dbReference>
<dbReference type="GO" id="GO:0036064">
    <property type="term" value="C:ciliary basal body"/>
    <property type="evidence" value="ECO:0007669"/>
    <property type="project" value="TreeGrafter"/>
</dbReference>
<evidence type="ECO:0000256" key="4">
    <source>
        <dbReference type="SAM" id="MobiDB-lite"/>
    </source>
</evidence>
<name>A0A058ZG63_FONAL</name>
<dbReference type="PROSITE" id="PS51221">
    <property type="entry name" value="TTL"/>
    <property type="match status" value="1"/>
</dbReference>
<evidence type="ECO:0000256" key="1">
    <source>
        <dbReference type="ARBA" id="ARBA00022598"/>
    </source>
</evidence>
<gene>
    <name evidence="5" type="ORF">H696_00924</name>
</gene>
<protein>
    <recommendedName>
        <fullName evidence="7">Tubulin-tyrosine ligase</fullName>
    </recommendedName>
</protein>
<dbReference type="AlphaFoldDB" id="A0A058ZG63"/>
<keyword evidence="6" id="KW-1185">Reference proteome</keyword>
<dbReference type="GeneID" id="20525649"/>
<keyword evidence="3" id="KW-0067">ATP-binding</keyword>
<sequence>MAEAADTPSDYSSEAECQDLLSSFQTCLKGIDHDRLFRSRGAPAFLWEHLQTLGWTSHNATSRQVADAEAVDVEIQALSKHVEHRTAALLKEETATFQPQCATAMGRIFDRLDARRMAAGEPLPRTVRQLRDCNQRLRDLSASKITYSLFWDVTRPCASEWASLLEYTRHCPRGLAVNRIPGLALLSNKARLATFLQAVAKALDAMASSHPASCRHAHGPCPRLRLFQELATYYRHHMTPATYVLPRDLGTLLRDLAPGLLSEMASTVDSRGMDLPAAPGPAGPLTLEHALISKPPRDCGGRGIFITRDLAQVLLAMPDMPAANDPSGLPCSASLAAIRRLGLTAPQPTCQPRLPRAPAPRSLVAQQYLHRPHLIAGYKYDLRVYVVAVRRPAGAAAGPPLDVWVYREGLIRVCPFPYPPARSGLSPGVEPEFDNLHAHLTNTCLNRDWFDAAVGNGSANGTDMGSSASSIGAGDSDFEREEDGAASVQDPDALHSVESCVRAVRESLQHDGAPPAWPLSTVWAYIDDEHRRTSGPPCTEGPSPSQRIRRDIYRLVSRTLVPLSEAPANRELYFPCETSAPASDRGLFCFELYGFDLMLHRAAGGQDAPLQPALLEVNQNPSLSPGLGDADHRIKAALIGSLAELVEARNRVPAPGAIFDWVTCRSGHDDPDTATTGPQFDFLPAEDFWTADGLPACGDIQDATGGLAGETIFQSMAAFWPNVKI</sequence>
<dbReference type="OrthoDB" id="202825at2759"/>
<feature type="region of interest" description="Disordered" evidence="4">
    <location>
        <begin position="459"/>
        <end position="491"/>
    </location>
</feature>
<dbReference type="Gene3D" id="3.30.470.20">
    <property type="entry name" value="ATP-grasp fold, B domain"/>
    <property type="match status" value="1"/>
</dbReference>
<dbReference type="EMBL" id="KB932201">
    <property type="protein sequence ID" value="KCV73385.1"/>
    <property type="molecule type" value="Genomic_DNA"/>
</dbReference>
<accession>A0A058ZG63</accession>
<proteinExistence type="predicted"/>
<evidence type="ECO:0008006" key="7">
    <source>
        <dbReference type="Google" id="ProtNLM"/>
    </source>
</evidence>
<dbReference type="PANTHER" id="PTHR12241">
    <property type="entry name" value="TUBULIN POLYGLUTAMYLASE"/>
    <property type="match status" value="1"/>
</dbReference>
<dbReference type="Pfam" id="PF03133">
    <property type="entry name" value="TTL"/>
    <property type="match status" value="2"/>
</dbReference>
<evidence type="ECO:0000256" key="2">
    <source>
        <dbReference type="ARBA" id="ARBA00022741"/>
    </source>
</evidence>
<dbReference type="GO" id="GO:0015631">
    <property type="term" value="F:tubulin binding"/>
    <property type="evidence" value="ECO:0007669"/>
    <property type="project" value="TreeGrafter"/>
</dbReference>
<reference evidence="5" key="1">
    <citation type="submission" date="2013-04" db="EMBL/GenBank/DDBJ databases">
        <title>The Genome Sequence of Fonticula alba ATCC 38817.</title>
        <authorList>
            <consortium name="The Broad Institute Genomics Platform"/>
            <person name="Russ C."/>
            <person name="Cuomo C."/>
            <person name="Burger G."/>
            <person name="Gray M.W."/>
            <person name="Holland P.W.H."/>
            <person name="King N."/>
            <person name="Lang F.B.F."/>
            <person name="Roger A.J."/>
            <person name="Ruiz-Trillo I."/>
            <person name="Brown M."/>
            <person name="Walker B."/>
            <person name="Young S."/>
            <person name="Zeng Q."/>
            <person name="Gargeya S."/>
            <person name="Fitzgerald M."/>
            <person name="Haas B."/>
            <person name="Abouelleil A."/>
            <person name="Allen A.W."/>
            <person name="Alvarado L."/>
            <person name="Arachchi H.M."/>
            <person name="Berlin A.M."/>
            <person name="Chapman S.B."/>
            <person name="Gainer-Dewar J."/>
            <person name="Goldberg J."/>
            <person name="Griggs A."/>
            <person name="Gujja S."/>
            <person name="Hansen M."/>
            <person name="Howarth C."/>
            <person name="Imamovic A."/>
            <person name="Ireland A."/>
            <person name="Larimer J."/>
            <person name="McCowan C."/>
            <person name="Murphy C."/>
            <person name="Pearson M."/>
            <person name="Poon T.W."/>
            <person name="Priest M."/>
            <person name="Roberts A."/>
            <person name="Saif S."/>
            <person name="Shea T."/>
            <person name="Sisk P."/>
            <person name="Sykes S."/>
            <person name="Wortman J."/>
            <person name="Nusbaum C."/>
            <person name="Birren B."/>
        </authorList>
    </citation>
    <scope>NUCLEOTIDE SEQUENCE [LARGE SCALE GENOMIC DNA]</scope>
    <source>
        <strain evidence="5">ATCC 38817</strain>
    </source>
</reference>
<evidence type="ECO:0000313" key="5">
    <source>
        <dbReference type="EMBL" id="KCV73385.1"/>
    </source>
</evidence>
<dbReference type="InterPro" id="IPR004344">
    <property type="entry name" value="TTL/TTLL_fam"/>
</dbReference>
<keyword evidence="2" id="KW-0547">Nucleotide-binding</keyword>
<dbReference type="GO" id="GO:0005524">
    <property type="term" value="F:ATP binding"/>
    <property type="evidence" value="ECO:0007669"/>
    <property type="project" value="UniProtKB-KW"/>
</dbReference>
<feature type="compositionally biased region" description="Low complexity" evidence="4">
    <location>
        <begin position="465"/>
        <end position="475"/>
    </location>
</feature>
<dbReference type="eggNOG" id="KOG2158">
    <property type="taxonomic scope" value="Eukaryota"/>
</dbReference>
<evidence type="ECO:0000256" key="3">
    <source>
        <dbReference type="ARBA" id="ARBA00022840"/>
    </source>
</evidence>
<dbReference type="GO" id="GO:0000226">
    <property type="term" value="P:microtubule cytoskeleton organization"/>
    <property type="evidence" value="ECO:0007669"/>
    <property type="project" value="TreeGrafter"/>
</dbReference>